<dbReference type="SMART" id="SM00530">
    <property type="entry name" value="HTH_XRE"/>
    <property type="match status" value="1"/>
</dbReference>
<proteinExistence type="predicted"/>
<evidence type="ECO:0000313" key="3">
    <source>
        <dbReference type="Proteomes" id="UP000294746"/>
    </source>
</evidence>
<dbReference type="EMBL" id="SLXV01000003">
    <property type="protein sequence ID" value="TCP70268.1"/>
    <property type="molecule type" value="Genomic_DNA"/>
</dbReference>
<dbReference type="RefSeq" id="WP_131847793.1">
    <property type="nucleotide sequence ID" value="NZ_SLXV01000003.1"/>
</dbReference>
<reference evidence="2 3" key="1">
    <citation type="submission" date="2019-03" db="EMBL/GenBank/DDBJ databases">
        <title>Genomic Encyclopedia of Type Strains, Phase IV (KMG-IV): sequencing the most valuable type-strain genomes for metagenomic binning, comparative biology and taxonomic classification.</title>
        <authorList>
            <person name="Goeker M."/>
        </authorList>
    </citation>
    <scope>NUCLEOTIDE SEQUENCE [LARGE SCALE GENOMIC DNA]</scope>
    <source>
        <strain evidence="2 3">DSM 46831</strain>
    </source>
</reference>
<dbReference type="Gene3D" id="1.10.260.40">
    <property type="entry name" value="lambda repressor-like DNA-binding domains"/>
    <property type="match status" value="1"/>
</dbReference>
<evidence type="ECO:0000259" key="1">
    <source>
        <dbReference type="PROSITE" id="PS50943"/>
    </source>
</evidence>
<gene>
    <name evidence="2" type="ORF">EDD57_10384</name>
</gene>
<dbReference type="InterPro" id="IPR010982">
    <property type="entry name" value="Lambda_DNA-bd_dom_sf"/>
</dbReference>
<dbReference type="OrthoDB" id="252257at2"/>
<dbReference type="Proteomes" id="UP000294746">
    <property type="component" value="Unassembled WGS sequence"/>
</dbReference>
<protein>
    <submittedName>
        <fullName evidence="2">Helix-turn-helix protein</fullName>
    </submittedName>
</protein>
<name>A0A4R2SBZ4_9BACL</name>
<dbReference type="SUPFAM" id="SSF47413">
    <property type="entry name" value="lambda repressor-like DNA-binding domains"/>
    <property type="match status" value="1"/>
</dbReference>
<accession>A0A4R2SBZ4</accession>
<dbReference type="GO" id="GO:0003677">
    <property type="term" value="F:DNA binding"/>
    <property type="evidence" value="ECO:0007669"/>
    <property type="project" value="InterPro"/>
</dbReference>
<dbReference type="Pfam" id="PF01381">
    <property type="entry name" value="HTH_3"/>
    <property type="match status" value="1"/>
</dbReference>
<comment type="caution">
    <text evidence="2">The sequence shown here is derived from an EMBL/GenBank/DDBJ whole genome shotgun (WGS) entry which is preliminary data.</text>
</comment>
<organism evidence="2 3">
    <name type="scientific">Baia soyae</name>
    <dbReference type="NCBI Taxonomy" id="1544746"/>
    <lineage>
        <taxon>Bacteria</taxon>
        <taxon>Bacillati</taxon>
        <taxon>Bacillota</taxon>
        <taxon>Bacilli</taxon>
        <taxon>Bacillales</taxon>
        <taxon>Thermoactinomycetaceae</taxon>
        <taxon>Baia</taxon>
    </lineage>
</organism>
<feature type="domain" description="HTH cro/C1-type" evidence="1">
    <location>
        <begin position="7"/>
        <end position="60"/>
    </location>
</feature>
<sequence length="426" mass="50311">MVVGDRIRQLRLHKGMTQGELVGGITSVAYLSRVENGNTKPSQNFISSVAPKLGVKVEDLMERRADDVEQRVGEIYRQFQQKKNIIEEDLSFLRLNATDLYPTSVHLKVYTILTYYYSKLNVDLEEAYRIYELSQRFISEQVESGLEEEFFYYYRACGAMFFNKQNYMKASHYDDLREELLGYVTNRKEVANFYLDRSVTKQEILTDQTVSLFYAQKAYDLYLEINDQEQIAGVLITMGIQYHMNQQLDKSVESLTKAKDMVDPNNSYFLGIIEFHLGRVHVAQRNNEVAIEYYLRSLQYYEQLDVADKRIHTYKRLVEVYIKLKEWEKVEYYLNEGLSEVDPEQSPSLYIDLSSIKAGTYLLRQDEARYEKEMQRIIILGIESQQFILVTKLAKQIASYYYERRAYKKSANYFMMATEYEEKRTL</sequence>
<dbReference type="PROSITE" id="PS50943">
    <property type="entry name" value="HTH_CROC1"/>
    <property type="match status" value="1"/>
</dbReference>
<dbReference type="Gene3D" id="1.25.40.10">
    <property type="entry name" value="Tetratricopeptide repeat domain"/>
    <property type="match status" value="1"/>
</dbReference>
<dbReference type="AlphaFoldDB" id="A0A4R2SBZ4"/>
<dbReference type="SUPFAM" id="SSF48452">
    <property type="entry name" value="TPR-like"/>
    <property type="match status" value="1"/>
</dbReference>
<evidence type="ECO:0000313" key="2">
    <source>
        <dbReference type="EMBL" id="TCP70268.1"/>
    </source>
</evidence>
<dbReference type="InterPro" id="IPR001387">
    <property type="entry name" value="Cro/C1-type_HTH"/>
</dbReference>
<keyword evidence="3" id="KW-1185">Reference proteome</keyword>
<dbReference type="InterPro" id="IPR011990">
    <property type="entry name" value="TPR-like_helical_dom_sf"/>
</dbReference>
<dbReference type="CDD" id="cd00093">
    <property type="entry name" value="HTH_XRE"/>
    <property type="match status" value="1"/>
</dbReference>